<dbReference type="AlphaFoldDB" id="A0AAD5I5D1"/>
<gene>
    <name evidence="2" type="ORF">LWI28_008231</name>
</gene>
<comment type="caution">
    <text evidence="2">The sequence shown here is derived from an EMBL/GenBank/DDBJ whole genome shotgun (WGS) entry which is preliminary data.</text>
</comment>
<reference evidence="2" key="1">
    <citation type="journal article" date="2022" name="Plant J.">
        <title>Strategies of tolerance reflected in two North American maple genomes.</title>
        <authorList>
            <person name="McEvoy S.L."/>
            <person name="Sezen U.U."/>
            <person name="Trouern-Trend A."/>
            <person name="McMahon S.M."/>
            <person name="Schaberg P.G."/>
            <person name="Yang J."/>
            <person name="Wegrzyn J.L."/>
            <person name="Swenson N.G."/>
        </authorList>
    </citation>
    <scope>NUCLEOTIDE SEQUENCE</scope>
    <source>
        <strain evidence="2">91603</strain>
    </source>
</reference>
<proteinExistence type="predicted"/>
<accession>A0AAD5I5D1</accession>
<reference evidence="2" key="2">
    <citation type="submission" date="2023-02" db="EMBL/GenBank/DDBJ databases">
        <authorList>
            <person name="Swenson N.G."/>
            <person name="Wegrzyn J.L."/>
            <person name="Mcevoy S.L."/>
        </authorList>
    </citation>
    <scope>NUCLEOTIDE SEQUENCE</scope>
    <source>
        <strain evidence="2">91603</strain>
        <tissue evidence="2">Leaf</tissue>
    </source>
</reference>
<evidence type="ECO:0000313" key="2">
    <source>
        <dbReference type="EMBL" id="KAI9153240.1"/>
    </source>
</evidence>
<organism evidence="2 3">
    <name type="scientific">Acer negundo</name>
    <name type="common">Box elder</name>
    <dbReference type="NCBI Taxonomy" id="4023"/>
    <lineage>
        <taxon>Eukaryota</taxon>
        <taxon>Viridiplantae</taxon>
        <taxon>Streptophyta</taxon>
        <taxon>Embryophyta</taxon>
        <taxon>Tracheophyta</taxon>
        <taxon>Spermatophyta</taxon>
        <taxon>Magnoliopsida</taxon>
        <taxon>eudicotyledons</taxon>
        <taxon>Gunneridae</taxon>
        <taxon>Pentapetalae</taxon>
        <taxon>rosids</taxon>
        <taxon>malvids</taxon>
        <taxon>Sapindales</taxon>
        <taxon>Sapindaceae</taxon>
        <taxon>Hippocastanoideae</taxon>
        <taxon>Acereae</taxon>
        <taxon>Acer</taxon>
    </lineage>
</organism>
<evidence type="ECO:0000256" key="1">
    <source>
        <dbReference type="SAM" id="MobiDB-lite"/>
    </source>
</evidence>
<feature type="compositionally biased region" description="Basic and acidic residues" evidence="1">
    <location>
        <begin position="80"/>
        <end position="89"/>
    </location>
</feature>
<evidence type="ECO:0000313" key="3">
    <source>
        <dbReference type="Proteomes" id="UP001064489"/>
    </source>
</evidence>
<sequence length="160" mass="17927">MVKNISKKGYISKKGNSYCHARKNLDVTLAAEKTVPSIPMKMAKSQPLTRNLREEVNVHDKVDESRVSESVSGPNVGLQDEPKNQRQPKEEIAKLQYDFHVVSSVLHHGSWKEIKLIEKKLQCGDKNTSSSLTLHSLSTFCPNFALQNTITSFRFSGGDN</sequence>
<protein>
    <submittedName>
        <fullName evidence="2">Uncharacterized protein</fullName>
    </submittedName>
</protein>
<dbReference type="EMBL" id="JAJSOW010000108">
    <property type="protein sequence ID" value="KAI9153240.1"/>
    <property type="molecule type" value="Genomic_DNA"/>
</dbReference>
<feature type="region of interest" description="Disordered" evidence="1">
    <location>
        <begin position="43"/>
        <end position="89"/>
    </location>
</feature>
<feature type="compositionally biased region" description="Basic and acidic residues" evidence="1">
    <location>
        <begin position="51"/>
        <end position="67"/>
    </location>
</feature>
<dbReference type="Proteomes" id="UP001064489">
    <property type="component" value="Chromosome 11"/>
</dbReference>
<keyword evidence="3" id="KW-1185">Reference proteome</keyword>
<name>A0AAD5I5D1_ACENE</name>